<feature type="domain" description="DUF6265" evidence="1">
    <location>
        <begin position="17"/>
        <end position="129"/>
    </location>
</feature>
<dbReference type="Proteomes" id="UP000662873">
    <property type="component" value="Chromosome"/>
</dbReference>
<reference evidence="2" key="1">
    <citation type="journal article" name="DNA Res.">
        <title>The physiological potential of anammox bacteria as revealed by their core genome structure.</title>
        <authorList>
            <person name="Okubo T."/>
            <person name="Toyoda A."/>
            <person name="Fukuhara K."/>
            <person name="Uchiyama I."/>
            <person name="Harigaya Y."/>
            <person name="Kuroiwa M."/>
            <person name="Suzuki T."/>
            <person name="Murakami Y."/>
            <person name="Suwa Y."/>
            <person name="Takami H."/>
        </authorList>
    </citation>
    <scope>NUCLEOTIDE SEQUENCE</scope>
    <source>
        <strain evidence="2">317325-2</strain>
    </source>
</reference>
<dbReference type="InterPro" id="IPR046232">
    <property type="entry name" value="DUF6265"/>
</dbReference>
<organism evidence="2 3">
    <name type="scientific">Candidatus Nitrosymbiomonas proteolyticus</name>
    <dbReference type="NCBI Taxonomy" id="2608984"/>
    <lineage>
        <taxon>Bacteria</taxon>
        <taxon>Bacillati</taxon>
        <taxon>Armatimonadota</taxon>
        <taxon>Armatimonadota incertae sedis</taxon>
        <taxon>Candidatus Nitrosymbiomonas</taxon>
    </lineage>
</organism>
<name>A0A809RI89_9BACT</name>
<dbReference type="AlphaFoldDB" id="A0A809RI89"/>
<dbReference type="KEGG" id="npy:NPRO_18100"/>
<protein>
    <recommendedName>
        <fullName evidence="1">DUF6265 domain-containing protein</fullName>
    </recommendedName>
</protein>
<evidence type="ECO:0000259" key="1">
    <source>
        <dbReference type="Pfam" id="PF19780"/>
    </source>
</evidence>
<evidence type="ECO:0000313" key="3">
    <source>
        <dbReference type="Proteomes" id="UP000662873"/>
    </source>
</evidence>
<proteinExistence type="predicted"/>
<evidence type="ECO:0000313" key="2">
    <source>
        <dbReference type="EMBL" id="BBO24215.1"/>
    </source>
</evidence>
<gene>
    <name evidence="2" type="ORF">NPRO_18100</name>
</gene>
<dbReference type="EMBL" id="AP021858">
    <property type="protein sequence ID" value="BBO24215.1"/>
    <property type="molecule type" value="Genomic_DNA"/>
</dbReference>
<accession>A0A809RI89</accession>
<sequence length="147" mass="16477">MGGGEKRETEANAADLAWLEGRWLSESAEGVFEETWSSVQAGTIVGMGRLIRGETTVFMEFMSIEPNDEGGLTLWMVLGAPSRGEKKPKPFRLVETSPDSATFEMADNDFPKTITYTRLNEDRVDCHLRGGPDDETRLETYVFHRGR</sequence>
<dbReference type="Pfam" id="PF19780">
    <property type="entry name" value="DUF6265"/>
    <property type="match status" value="1"/>
</dbReference>